<keyword evidence="6 10" id="KW-0548">Nucleotidyltransferase</keyword>
<evidence type="ECO:0000259" key="12">
    <source>
        <dbReference type="Pfam" id="PF02767"/>
    </source>
</evidence>
<keyword evidence="9" id="KW-0238">DNA-binding</keyword>
<comment type="similarity">
    <text evidence="2 10">Belongs to the beta sliding clamp family.</text>
</comment>
<proteinExistence type="inferred from homology"/>
<dbReference type="Pfam" id="PF02767">
    <property type="entry name" value="DNA_pol3_beta_2"/>
    <property type="match status" value="1"/>
</dbReference>
<dbReference type="AlphaFoldDB" id="A0A844E3C9"/>
<evidence type="ECO:0000256" key="8">
    <source>
        <dbReference type="ARBA" id="ARBA00022932"/>
    </source>
</evidence>
<dbReference type="GO" id="GO:0008408">
    <property type="term" value="F:3'-5' exonuclease activity"/>
    <property type="evidence" value="ECO:0007669"/>
    <property type="project" value="InterPro"/>
</dbReference>
<name>A0A844E3C9_EUBRA</name>
<evidence type="ECO:0000313" key="14">
    <source>
        <dbReference type="EMBL" id="MSD17265.1"/>
    </source>
</evidence>
<organism evidence="14 15">
    <name type="scientific">Eubacterium ramulus</name>
    <dbReference type="NCBI Taxonomy" id="39490"/>
    <lineage>
        <taxon>Bacteria</taxon>
        <taxon>Bacillati</taxon>
        <taxon>Bacillota</taxon>
        <taxon>Clostridia</taxon>
        <taxon>Eubacteriales</taxon>
        <taxon>Eubacteriaceae</taxon>
        <taxon>Eubacterium</taxon>
    </lineage>
</organism>
<dbReference type="SUPFAM" id="SSF55979">
    <property type="entry name" value="DNA clamp"/>
    <property type="match status" value="3"/>
</dbReference>
<dbReference type="EMBL" id="WKRA01000035">
    <property type="protein sequence ID" value="MSD17265.1"/>
    <property type="molecule type" value="Genomic_DNA"/>
</dbReference>
<dbReference type="PANTHER" id="PTHR30478">
    <property type="entry name" value="DNA POLYMERASE III SUBUNIT BETA"/>
    <property type="match status" value="1"/>
</dbReference>
<dbReference type="Pfam" id="PF02768">
    <property type="entry name" value="DNA_pol3_beta_3"/>
    <property type="match status" value="1"/>
</dbReference>
<dbReference type="GO" id="GO:0006271">
    <property type="term" value="P:DNA strand elongation involved in DNA replication"/>
    <property type="evidence" value="ECO:0007669"/>
    <property type="project" value="TreeGrafter"/>
</dbReference>
<dbReference type="Gene3D" id="3.10.150.10">
    <property type="entry name" value="DNA Polymerase III, subunit A, domain 2"/>
    <property type="match status" value="1"/>
</dbReference>
<sequence>MMLCLFAYPERRRKRKMQVSIDNDELEKKVAIALKGINGRSLAQAILKCIIIKAKEDEILLEATNLEIGLRVKVDGTVEEEGCCAIDGKSLADISRKMPDGDVVIQSDEKTAVISGKKVKIKLPVSDVESFPGLPDLTEMEVSCSVLQGALKDALNGVLFSIAVTEVNQMLSVVHVKCEEGQMRLTGLDGHRIAIRALEVQTEEMELNLPGIPLKEIAKLLNNEEQKVDLCVTEHLACFLMPDVWASMRLVDGKYFDISAFLQDKTNRNIRIDKTQLKDSVSRALLLLADKVQKPLVVQVAENKVTLEAATTAGEMSESINAVTEGESEPLRIGYNPRYLMEILQAIEDETIDLSLGGAKDPCLIKGMDYLYVLLPVSLGKTEAAL</sequence>
<dbReference type="CDD" id="cd00140">
    <property type="entry name" value="beta_clamp"/>
    <property type="match status" value="1"/>
</dbReference>
<evidence type="ECO:0000256" key="1">
    <source>
        <dbReference type="ARBA" id="ARBA00004496"/>
    </source>
</evidence>
<dbReference type="GO" id="GO:0003887">
    <property type="term" value="F:DNA-directed DNA polymerase activity"/>
    <property type="evidence" value="ECO:0007669"/>
    <property type="project" value="UniProtKB-UniRule"/>
</dbReference>
<dbReference type="PANTHER" id="PTHR30478:SF0">
    <property type="entry name" value="BETA SLIDING CLAMP"/>
    <property type="match status" value="1"/>
</dbReference>
<keyword evidence="5 10" id="KW-0808">Transferase</keyword>
<dbReference type="InterPro" id="IPR022635">
    <property type="entry name" value="DNA_polIII_beta_C"/>
</dbReference>
<dbReference type="SMART" id="SM00480">
    <property type="entry name" value="POL3Bc"/>
    <property type="match status" value="1"/>
</dbReference>
<dbReference type="InterPro" id="IPR022634">
    <property type="entry name" value="DNA_polIII_beta_N"/>
</dbReference>
<evidence type="ECO:0000313" key="15">
    <source>
        <dbReference type="Proteomes" id="UP000431304"/>
    </source>
</evidence>
<feature type="domain" description="DNA polymerase III beta sliding clamp N-terminal" evidence="11">
    <location>
        <begin position="17"/>
        <end position="135"/>
    </location>
</feature>
<evidence type="ECO:0000256" key="3">
    <source>
        <dbReference type="ARBA" id="ARBA00021035"/>
    </source>
</evidence>
<evidence type="ECO:0000259" key="11">
    <source>
        <dbReference type="Pfam" id="PF00712"/>
    </source>
</evidence>
<evidence type="ECO:0000256" key="10">
    <source>
        <dbReference type="PIRNR" id="PIRNR000804"/>
    </source>
</evidence>
<dbReference type="GO" id="GO:0005737">
    <property type="term" value="C:cytoplasm"/>
    <property type="evidence" value="ECO:0007669"/>
    <property type="project" value="UniProtKB-SubCell"/>
</dbReference>
<dbReference type="PIRSF" id="PIRSF000804">
    <property type="entry name" value="DNA_pol_III_b"/>
    <property type="match status" value="1"/>
</dbReference>
<dbReference type="GO" id="GO:0003677">
    <property type="term" value="F:DNA binding"/>
    <property type="evidence" value="ECO:0007669"/>
    <property type="project" value="UniProtKB-UniRule"/>
</dbReference>
<reference evidence="14 15" key="1">
    <citation type="journal article" date="2019" name="Nat. Med.">
        <title>A library of human gut bacterial isolates paired with longitudinal multiomics data enables mechanistic microbiome research.</title>
        <authorList>
            <person name="Poyet M."/>
            <person name="Groussin M."/>
            <person name="Gibbons S.M."/>
            <person name="Avila-Pacheco J."/>
            <person name="Jiang X."/>
            <person name="Kearney S.M."/>
            <person name="Perrotta A.R."/>
            <person name="Berdy B."/>
            <person name="Zhao S."/>
            <person name="Lieberman T.D."/>
            <person name="Swanson P.K."/>
            <person name="Smith M."/>
            <person name="Roesemann S."/>
            <person name="Alexander J.E."/>
            <person name="Rich S.A."/>
            <person name="Livny J."/>
            <person name="Vlamakis H."/>
            <person name="Clish C."/>
            <person name="Bullock K."/>
            <person name="Deik A."/>
            <person name="Scott J."/>
            <person name="Pierce K.A."/>
            <person name="Xavier R.J."/>
            <person name="Alm E.J."/>
        </authorList>
    </citation>
    <scope>NUCLEOTIDE SEQUENCE [LARGE SCALE GENOMIC DNA]</scope>
    <source>
        <strain evidence="14 15">BIOML-A3</strain>
    </source>
</reference>
<dbReference type="InterPro" id="IPR022637">
    <property type="entry name" value="DNA_polIII_beta_cen"/>
</dbReference>
<dbReference type="GO" id="GO:0009360">
    <property type="term" value="C:DNA polymerase III complex"/>
    <property type="evidence" value="ECO:0007669"/>
    <property type="project" value="InterPro"/>
</dbReference>
<evidence type="ECO:0000256" key="9">
    <source>
        <dbReference type="ARBA" id="ARBA00023125"/>
    </source>
</evidence>
<dbReference type="InterPro" id="IPR046938">
    <property type="entry name" value="DNA_clamp_sf"/>
</dbReference>
<comment type="subcellular location">
    <subcellularLocation>
        <location evidence="1 10">Cytoplasm</location>
    </subcellularLocation>
</comment>
<evidence type="ECO:0000256" key="5">
    <source>
        <dbReference type="ARBA" id="ARBA00022679"/>
    </source>
</evidence>
<dbReference type="Gene3D" id="3.70.10.10">
    <property type="match status" value="1"/>
</dbReference>
<feature type="domain" description="DNA polymerase III beta sliding clamp central" evidence="12">
    <location>
        <begin position="148"/>
        <end position="255"/>
    </location>
</feature>
<accession>A0A844E3C9</accession>
<evidence type="ECO:0000256" key="7">
    <source>
        <dbReference type="ARBA" id="ARBA00022705"/>
    </source>
</evidence>
<keyword evidence="7 10" id="KW-0235">DNA replication</keyword>
<dbReference type="Proteomes" id="UP000431304">
    <property type="component" value="Unassembled WGS sequence"/>
</dbReference>
<keyword evidence="8 10" id="KW-0239">DNA-directed DNA polymerase</keyword>
<comment type="caution">
    <text evidence="14">The sequence shown here is derived from an EMBL/GenBank/DDBJ whole genome shotgun (WGS) entry which is preliminary data.</text>
</comment>
<feature type="domain" description="DNA polymerase III beta sliding clamp C-terminal" evidence="13">
    <location>
        <begin position="266"/>
        <end position="368"/>
    </location>
</feature>
<comment type="subunit">
    <text evidence="10">Forms a ring-shaped head-to-tail homodimer around DNA.</text>
</comment>
<dbReference type="NCBIfam" id="TIGR00663">
    <property type="entry name" value="dnan"/>
    <property type="match status" value="1"/>
</dbReference>
<evidence type="ECO:0000256" key="2">
    <source>
        <dbReference type="ARBA" id="ARBA00010752"/>
    </source>
</evidence>
<dbReference type="Pfam" id="PF00712">
    <property type="entry name" value="DNA_pol3_beta"/>
    <property type="match status" value="1"/>
</dbReference>
<gene>
    <name evidence="14" type="primary">dnaN</name>
    <name evidence="14" type="ORF">GKE72_14625</name>
</gene>
<evidence type="ECO:0000256" key="6">
    <source>
        <dbReference type="ARBA" id="ARBA00022695"/>
    </source>
</evidence>
<dbReference type="InterPro" id="IPR001001">
    <property type="entry name" value="DNA_polIII_beta"/>
</dbReference>
<evidence type="ECO:0000256" key="4">
    <source>
        <dbReference type="ARBA" id="ARBA00022490"/>
    </source>
</evidence>
<evidence type="ECO:0000259" key="13">
    <source>
        <dbReference type="Pfam" id="PF02768"/>
    </source>
</evidence>
<dbReference type="OrthoDB" id="8421503at2"/>
<comment type="function">
    <text evidence="10">Confers DNA tethering and processivity to DNA polymerases and other proteins. Acts as a clamp, forming a ring around DNA (a reaction catalyzed by the clamp-loading complex) which diffuses in an ATP-independent manner freely and bidirectionally along dsDNA. Initially characterized for its ability to contact the catalytic subunit of DNA polymerase III (Pol III), a complex, multichain enzyme responsible for most of the replicative synthesis in bacteria; Pol III exhibits 3'-5' exonuclease proofreading activity. The beta chain is required for initiation of replication as well as for processivity of DNA replication.</text>
</comment>
<protein>
    <recommendedName>
        <fullName evidence="3 10">Beta sliding clamp</fullName>
    </recommendedName>
</protein>
<keyword evidence="4 10" id="KW-0963">Cytoplasm</keyword>